<dbReference type="EMBL" id="ML996567">
    <property type="protein sequence ID" value="KAF2760922.1"/>
    <property type="molecule type" value="Genomic_DNA"/>
</dbReference>
<keyword evidence="1" id="KW-0732">Signal</keyword>
<dbReference type="RefSeq" id="XP_033603373.1">
    <property type="nucleotide sequence ID" value="XM_033745245.1"/>
</dbReference>
<organism evidence="2 3">
    <name type="scientific">Pseudovirgaria hyperparasitica</name>
    <dbReference type="NCBI Taxonomy" id="470096"/>
    <lineage>
        <taxon>Eukaryota</taxon>
        <taxon>Fungi</taxon>
        <taxon>Dikarya</taxon>
        <taxon>Ascomycota</taxon>
        <taxon>Pezizomycotina</taxon>
        <taxon>Dothideomycetes</taxon>
        <taxon>Dothideomycetes incertae sedis</taxon>
        <taxon>Acrospermales</taxon>
        <taxon>Acrospermaceae</taxon>
        <taxon>Pseudovirgaria</taxon>
    </lineage>
</organism>
<dbReference type="AlphaFoldDB" id="A0A6A6WDK9"/>
<feature type="signal peptide" evidence="1">
    <location>
        <begin position="1"/>
        <end position="20"/>
    </location>
</feature>
<dbReference type="GeneID" id="54486299"/>
<evidence type="ECO:0000256" key="1">
    <source>
        <dbReference type="SAM" id="SignalP"/>
    </source>
</evidence>
<feature type="chain" id="PRO_5025358947" evidence="1">
    <location>
        <begin position="21"/>
        <end position="518"/>
    </location>
</feature>
<gene>
    <name evidence="2" type="ORF">EJ05DRAFT_483351</name>
</gene>
<proteinExistence type="predicted"/>
<protein>
    <submittedName>
        <fullName evidence="2">Uncharacterized protein</fullName>
    </submittedName>
</protein>
<sequence length="518" mass="55433">MVHLHPILCSLLLVLGVIEAESCNAPSIADSQVLNSSSFIGSAASAHPLKPLFKFYPDASLMHTDGGNSGARDDQGPLGIDPHIRSSSAKVLMMVWGSDGSMTCGYANTTISSSAPKLGLVAMDPSTLQIQAAWYPPGNETLRFSYMEYIKETDDIVVSTYQGHVYVVHRGTCGTTPCFTTTRTISLAGAFLSGEQLLNAMYDTAGNIWFTTGGTINGGDAAQESFTFGYVTPNGTVVKEHVHGEFVENGIAVSGLDVYMVSGPTAMANASNATGYMYSVTSGREGAKIKWRAPYTAGLDADGDVRGSGSSPVLLQDNYVAITDRSSPQVKLNIFHQKTQNSTDKQVLCKVPLFTPGKSNNDNAVLGHFDGKTHGVIIQNNYGIPPVYQPEPDVPVDVNGKWNDMSGMAGGMTRIDINPNGTCSMRWTNTELAIKGVSIMSTRSGLIYGYVQDTERSPRGEYVWYVAAVDWDTGRTVYKVRTGAGGTYNDNYLQASVGPDGTFYQTVFGGIVGVRDGQ</sequence>
<reference evidence="2" key="1">
    <citation type="journal article" date="2020" name="Stud. Mycol.">
        <title>101 Dothideomycetes genomes: a test case for predicting lifestyles and emergence of pathogens.</title>
        <authorList>
            <person name="Haridas S."/>
            <person name="Albert R."/>
            <person name="Binder M."/>
            <person name="Bloem J."/>
            <person name="Labutti K."/>
            <person name="Salamov A."/>
            <person name="Andreopoulos B."/>
            <person name="Baker S."/>
            <person name="Barry K."/>
            <person name="Bills G."/>
            <person name="Bluhm B."/>
            <person name="Cannon C."/>
            <person name="Castanera R."/>
            <person name="Culley D."/>
            <person name="Daum C."/>
            <person name="Ezra D."/>
            <person name="Gonzalez J."/>
            <person name="Henrissat B."/>
            <person name="Kuo A."/>
            <person name="Liang C."/>
            <person name="Lipzen A."/>
            <person name="Lutzoni F."/>
            <person name="Magnuson J."/>
            <person name="Mondo S."/>
            <person name="Nolan M."/>
            <person name="Ohm R."/>
            <person name="Pangilinan J."/>
            <person name="Park H.-J."/>
            <person name="Ramirez L."/>
            <person name="Alfaro M."/>
            <person name="Sun H."/>
            <person name="Tritt A."/>
            <person name="Yoshinaga Y."/>
            <person name="Zwiers L.-H."/>
            <person name="Turgeon B."/>
            <person name="Goodwin S."/>
            <person name="Spatafora J."/>
            <person name="Crous P."/>
            <person name="Grigoriev I."/>
        </authorList>
    </citation>
    <scope>NUCLEOTIDE SEQUENCE</scope>
    <source>
        <strain evidence="2">CBS 121739</strain>
    </source>
</reference>
<dbReference type="OrthoDB" id="4818326at2759"/>
<evidence type="ECO:0000313" key="3">
    <source>
        <dbReference type="Proteomes" id="UP000799437"/>
    </source>
</evidence>
<keyword evidence="3" id="KW-1185">Reference proteome</keyword>
<dbReference type="Proteomes" id="UP000799437">
    <property type="component" value="Unassembled WGS sequence"/>
</dbReference>
<accession>A0A6A6WDK9</accession>
<evidence type="ECO:0000313" key="2">
    <source>
        <dbReference type="EMBL" id="KAF2760922.1"/>
    </source>
</evidence>
<name>A0A6A6WDK9_9PEZI</name>